<comment type="caution">
    <text evidence="5">The sequence shown here is derived from an EMBL/GenBank/DDBJ whole genome shotgun (WGS) entry which is preliminary data.</text>
</comment>
<feature type="region of interest" description="Disordered" evidence="2">
    <location>
        <begin position="386"/>
        <end position="428"/>
    </location>
</feature>
<dbReference type="PROSITE" id="PS00973">
    <property type="entry name" value="USP_2"/>
    <property type="match status" value="1"/>
</dbReference>
<dbReference type="InterPro" id="IPR050164">
    <property type="entry name" value="Peptidase_C19"/>
</dbReference>
<protein>
    <recommendedName>
        <fullName evidence="1">Ubiquitin carboxyl-terminal hydrolase</fullName>
        <ecNumber evidence="1">3.4.19.12</ecNumber>
    </recommendedName>
</protein>
<dbReference type="Pfam" id="PF00443">
    <property type="entry name" value="UCH"/>
    <property type="match status" value="1"/>
</dbReference>
<dbReference type="SUPFAM" id="SSF54001">
    <property type="entry name" value="Cysteine proteinases"/>
    <property type="match status" value="1"/>
</dbReference>
<dbReference type="GO" id="GO:0004843">
    <property type="term" value="F:cysteine-type deubiquitinase activity"/>
    <property type="evidence" value="ECO:0007669"/>
    <property type="project" value="UniProtKB-UniRule"/>
</dbReference>
<keyword evidence="1" id="KW-0788">Thiol protease</keyword>
<feature type="compositionally biased region" description="Basic and acidic residues" evidence="2">
    <location>
        <begin position="386"/>
        <end position="395"/>
    </location>
</feature>
<name>A0A151NVA4_ALLMI</name>
<dbReference type="GO" id="GO:0006508">
    <property type="term" value="P:proteolysis"/>
    <property type="evidence" value="ECO:0007669"/>
    <property type="project" value="UniProtKB-KW"/>
</dbReference>
<keyword evidence="3" id="KW-1133">Transmembrane helix</keyword>
<reference evidence="5 6" key="1">
    <citation type="journal article" date="2012" name="Genome Biol.">
        <title>Sequencing three crocodilian genomes to illuminate the evolution of archosaurs and amniotes.</title>
        <authorList>
            <person name="St John J.A."/>
            <person name="Braun E.L."/>
            <person name="Isberg S.R."/>
            <person name="Miles L.G."/>
            <person name="Chong A.Y."/>
            <person name="Gongora J."/>
            <person name="Dalzell P."/>
            <person name="Moran C."/>
            <person name="Bed'hom B."/>
            <person name="Abzhanov A."/>
            <person name="Burgess S.C."/>
            <person name="Cooksey A.M."/>
            <person name="Castoe T.A."/>
            <person name="Crawford N.G."/>
            <person name="Densmore L.D."/>
            <person name="Drew J.C."/>
            <person name="Edwards S.V."/>
            <person name="Faircloth B.C."/>
            <person name="Fujita M.K."/>
            <person name="Greenwold M.J."/>
            <person name="Hoffmann F.G."/>
            <person name="Howard J.M."/>
            <person name="Iguchi T."/>
            <person name="Janes D.E."/>
            <person name="Khan S.Y."/>
            <person name="Kohno S."/>
            <person name="de Koning A.J."/>
            <person name="Lance S.L."/>
            <person name="McCarthy F.M."/>
            <person name="McCormack J.E."/>
            <person name="Merchant M.E."/>
            <person name="Peterson D.G."/>
            <person name="Pollock D.D."/>
            <person name="Pourmand N."/>
            <person name="Raney B.J."/>
            <person name="Roessler K.A."/>
            <person name="Sanford J.R."/>
            <person name="Sawyer R.H."/>
            <person name="Schmidt C.J."/>
            <person name="Triplett E.W."/>
            <person name="Tuberville T.D."/>
            <person name="Venegas-Anaya M."/>
            <person name="Howard J.T."/>
            <person name="Jarvis E.D."/>
            <person name="Guillette L.J.Jr."/>
            <person name="Glenn T.C."/>
            <person name="Green R.E."/>
            <person name="Ray D.A."/>
        </authorList>
    </citation>
    <scope>NUCLEOTIDE SEQUENCE [LARGE SCALE GENOMIC DNA]</scope>
    <source>
        <strain evidence="5">KSC_2009_1</strain>
    </source>
</reference>
<dbReference type="PANTHER" id="PTHR24006">
    <property type="entry name" value="UBIQUITIN CARBOXYL-TERMINAL HYDROLASE"/>
    <property type="match status" value="1"/>
</dbReference>
<dbReference type="GO" id="GO:0016579">
    <property type="term" value="P:protein deubiquitination"/>
    <property type="evidence" value="ECO:0007669"/>
    <property type="project" value="InterPro"/>
</dbReference>
<dbReference type="eggNOG" id="KOG4598">
    <property type="taxonomic scope" value="Eukaryota"/>
</dbReference>
<dbReference type="Proteomes" id="UP000050525">
    <property type="component" value="Unassembled WGS sequence"/>
</dbReference>
<feature type="domain" description="USP" evidence="4">
    <location>
        <begin position="92"/>
        <end position="380"/>
    </location>
</feature>
<dbReference type="EMBL" id="AKHW03001930">
    <property type="protein sequence ID" value="KYO40355.1"/>
    <property type="molecule type" value="Genomic_DNA"/>
</dbReference>
<evidence type="ECO:0000259" key="4">
    <source>
        <dbReference type="PROSITE" id="PS50235"/>
    </source>
</evidence>
<evidence type="ECO:0000256" key="1">
    <source>
        <dbReference type="RuleBase" id="RU366025"/>
    </source>
</evidence>
<keyword evidence="6" id="KW-1185">Reference proteome</keyword>
<dbReference type="Gene3D" id="3.90.70.10">
    <property type="entry name" value="Cysteine proteinases"/>
    <property type="match status" value="1"/>
</dbReference>
<dbReference type="GO" id="GO:0005634">
    <property type="term" value="C:nucleus"/>
    <property type="evidence" value="ECO:0007669"/>
    <property type="project" value="TreeGrafter"/>
</dbReference>
<dbReference type="EC" id="3.4.19.12" evidence="1"/>
<gene>
    <name evidence="5" type="ORF">Y1Q_0013189</name>
</gene>
<dbReference type="InterPro" id="IPR038765">
    <property type="entry name" value="Papain-like_cys_pep_sf"/>
</dbReference>
<comment type="similarity">
    <text evidence="1">Belongs to the peptidase C19 family.</text>
</comment>
<keyword evidence="3" id="KW-0472">Membrane</keyword>
<comment type="catalytic activity">
    <reaction evidence="1">
        <text>Thiol-dependent hydrolysis of ester, thioester, amide, peptide and isopeptide bonds formed by the C-terminal Gly of ubiquitin (a 76-residue protein attached to proteins as an intracellular targeting signal).</text>
        <dbReference type="EC" id="3.4.19.12"/>
    </reaction>
</comment>
<evidence type="ECO:0000256" key="2">
    <source>
        <dbReference type="SAM" id="MobiDB-lite"/>
    </source>
</evidence>
<keyword evidence="1" id="KW-0378">Hydrolase</keyword>
<dbReference type="GO" id="GO:0005829">
    <property type="term" value="C:cytosol"/>
    <property type="evidence" value="ECO:0007669"/>
    <property type="project" value="TreeGrafter"/>
</dbReference>
<evidence type="ECO:0000313" key="5">
    <source>
        <dbReference type="EMBL" id="KYO40355.1"/>
    </source>
</evidence>
<sequence length="528" mass="59809">MQRKKAHHCSVPPRLYPGSTVLSQARCGLFPAVPLTLGDVLLAPCLSLLLAARCGSDREIRKRDQVWDQPRDAVSVSKHLEVSSHTKPGVYVGLCNQGSTCYFNSLLQCLFFTPELREAMCSCGNSGTGIVHILIKLFQELMDRNTLLNTTGITKCLGIHNVHQQQDIEEYFRRLMDKIIEEKEEIRQLYEVKKVHTITCCECRLQTKVENPVLSLSLSFKNLASNHAGYSVASALDEIQQENTFTGDDQLYCEKCRCKQDATSKYCFGSLPQILVLHLKRYQFDSFTGFTKLSCEVSVPLLLNMSKEDHTVVYYHLYAMCHHSGGIHGGHYLAEIKSFENNSWYEFNDSRVRKIPKRQISSDGRICASRTAYLLMYRRCVDRSAEPMSSRDHSTNEWVRAAQQQDHESEKQKKKRRSRNPIQNNNQRKSTSCTLCCISPQSGDTGYHYLPLIQTQTPVETGDTSQRENLRCQILCPKLGGRRETGAQPKVEAIGLLDTLVSSIIPFVNGYLLSLVIALVVRCRPDLL</sequence>
<evidence type="ECO:0000313" key="6">
    <source>
        <dbReference type="Proteomes" id="UP000050525"/>
    </source>
</evidence>
<dbReference type="PROSITE" id="PS00972">
    <property type="entry name" value="USP_1"/>
    <property type="match status" value="1"/>
</dbReference>
<dbReference type="PROSITE" id="PS50235">
    <property type="entry name" value="USP_3"/>
    <property type="match status" value="1"/>
</dbReference>
<accession>A0A151NVA4</accession>
<evidence type="ECO:0000256" key="3">
    <source>
        <dbReference type="SAM" id="Phobius"/>
    </source>
</evidence>
<keyword evidence="1" id="KW-0833">Ubl conjugation pathway</keyword>
<keyword evidence="3" id="KW-0812">Transmembrane</keyword>
<dbReference type="PANTHER" id="PTHR24006:SF899">
    <property type="entry name" value="UBIQUITIN CARBOXYL-TERMINAL HYDROLASE"/>
    <property type="match status" value="1"/>
</dbReference>
<feature type="transmembrane region" description="Helical" evidence="3">
    <location>
        <begin position="500"/>
        <end position="521"/>
    </location>
</feature>
<proteinExistence type="inferred from homology"/>
<dbReference type="AlphaFoldDB" id="A0A151NVA4"/>
<dbReference type="InterPro" id="IPR028889">
    <property type="entry name" value="USP"/>
</dbReference>
<dbReference type="InterPro" id="IPR018200">
    <property type="entry name" value="USP_CS"/>
</dbReference>
<organism evidence="5 6">
    <name type="scientific">Alligator mississippiensis</name>
    <name type="common">American alligator</name>
    <dbReference type="NCBI Taxonomy" id="8496"/>
    <lineage>
        <taxon>Eukaryota</taxon>
        <taxon>Metazoa</taxon>
        <taxon>Chordata</taxon>
        <taxon>Craniata</taxon>
        <taxon>Vertebrata</taxon>
        <taxon>Euteleostomi</taxon>
        <taxon>Archelosauria</taxon>
        <taxon>Archosauria</taxon>
        <taxon>Crocodylia</taxon>
        <taxon>Alligatoridae</taxon>
        <taxon>Alligatorinae</taxon>
        <taxon>Alligator</taxon>
    </lineage>
</organism>
<keyword evidence="1" id="KW-0645">Protease</keyword>
<dbReference type="InterPro" id="IPR001394">
    <property type="entry name" value="Peptidase_C19_UCH"/>
</dbReference>